<evidence type="ECO:0000313" key="1">
    <source>
        <dbReference type="EMBL" id="GAA1973595.1"/>
    </source>
</evidence>
<dbReference type="Proteomes" id="UP001500326">
    <property type="component" value="Unassembled WGS sequence"/>
</dbReference>
<sequence>MTLHYTGERVLLADDVCQAVLLYAQALADTQSSDVVSIPVFAEDGTVATAEFLLGPASQLYATRAPDRSDQPDSAEAVGELSRRTRLLHPVALIVPVEPQALAPSDPTDEW</sequence>
<evidence type="ECO:0000313" key="2">
    <source>
        <dbReference type="Proteomes" id="UP001500326"/>
    </source>
</evidence>
<dbReference type="EMBL" id="BAAAOH010000001">
    <property type="protein sequence ID" value="GAA1973595.1"/>
    <property type="molecule type" value="Genomic_DNA"/>
</dbReference>
<protein>
    <submittedName>
        <fullName evidence="1">Uncharacterized protein</fullName>
    </submittedName>
</protein>
<gene>
    <name evidence="1" type="ORF">GCM10009777_02180</name>
</gene>
<organism evidence="1 2">
    <name type="scientific">Microbacterium pumilum</name>
    <dbReference type="NCBI Taxonomy" id="344165"/>
    <lineage>
        <taxon>Bacteria</taxon>
        <taxon>Bacillati</taxon>
        <taxon>Actinomycetota</taxon>
        <taxon>Actinomycetes</taxon>
        <taxon>Micrococcales</taxon>
        <taxon>Microbacteriaceae</taxon>
        <taxon>Microbacterium</taxon>
    </lineage>
</organism>
<comment type="caution">
    <text evidence="1">The sequence shown here is derived from an EMBL/GenBank/DDBJ whole genome shotgun (WGS) entry which is preliminary data.</text>
</comment>
<keyword evidence="2" id="KW-1185">Reference proteome</keyword>
<accession>A0ABN2RRD6</accession>
<proteinExistence type="predicted"/>
<reference evidence="1 2" key="1">
    <citation type="journal article" date="2019" name="Int. J. Syst. Evol. Microbiol.">
        <title>The Global Catalogue of Microorganisms (GCM) 10K type strain sequencing project: providing services to taxonomists for standard genome sequencing and annotation.</title>
        <authorList>
            <consortium name="The Broad Institute Genomics Platform"/>
            <consortium name="The Broad Institute Genome Sequencing Center for Infectious Disease"/>
            <person name="Wu L."/>
            <person name="Ma J."/>
        </authorList>
    </citation>
    <scope>NUCLEOTIDE SEQUENCE [LARGE SCALE GENOMIC DNA]</scope>
    <source>
        <strain evidence="1 2">JCM 14902</strain>
    </source>
</reference>
<name>A0ABN2RRD6_9MICO</name>